<keyword evidence="3" id="KW-1185">Reference proteome</keyword>
<dbReference type="PANTHER" id="PTHR36837:SF2">
    <property type="entry name" value="POLY(3-HYDROXYALKANOATE) POLYMERASE SUBUNIT PHAC"/>
    <property type="match status" value="1"/>
</dbReference>
<dbReference type="GO" id="GO:0016787">
    <property type="term" value="F:hydrolase activity"/>
    <property type="evidence" value="ECO:0007669"/>
    <property type="project" value="UniProtKB-KW"/>
</dbReference>
<dbReference type="InterPro" id="IPR029058">
    <property type="entry name" value="AB_hydrolase_fold"/>
</dbReference>
<name>A0A975GFY9_9BACT</name>
<keyword evidence="2" id="KW-0378">Hydrolase</keyword>
<evidence type="ECO:0000313" key="2">
    <source>
        <dbReference type="EMBL" id="QTA79767.1"/>
    </source>
</evidence>
<feature type="region of interest" description="Disordered" evidence="1">
    <location>
        <begin position="1"/>
        <end position="24"/>
    </location>
</feature>
<organism evidence="2 3">
    <name type="scientific">Desulfonema limicola</name>
    <dbReference type="NCBI Taxonomy" id="45656"/>
    <lineage>
        <taxon>Bacteria</taxon>
        <taxon>Pseudomonadati</taxon>
        <taxon>Thermodesulfobacteriota</taxon>
        <taxon>Desulfobacteria</taxon>
        <taxon>Desulfobacterales</taxon>
        <taxon>Desulfococcaceae</taxon>
        <taxon>Desulfonema</taxon>
    </lineage>
</organism>
<dbReference type="InterPro" id="IPR051321">
    <property type="entry name" value="PHA/PHB_synthase"/>
</dbReference>
<proteinExistence type="predicted"/>
<evidence type="ECO:0000256" key="1">
    <source>
        <dbReference type="SAM" id="MobiDB-lite"/>
    </source>
</evidence>
<reference evidence="2" key="1">
    <citation type="journal article" date="2021" name="Microb. Physiol.">
        <title>Proteogenomic Insights into the Physiology of Marine, Sulfate-Reducing, Filamentous Desulfonema limicola and Desulfonema magnum.</title>
        <authorList>
            <person name="Schnaars V."/>
            <person name="Wohlbrand L."/>
            <person name="Scheve S."/>
            <person name="Hinrichs C."/>
            <person name="Reinhardt R."/>
            <person name="Rabus R."/>
        </authorList>
    </citation>
    <scope>NUCLEOTIDE SEQUENCE</scope>
    <source>
        <strain evidence="2">5ac10</strain>
    </source>
</reference>
<protein>
    <submittedName>
        <fullName evidence="2">Alpha/beta hydrolase fold-containing</fullName>
    </submittedName>
</protein>
<dbReference type="PANTHER" id="PTHR36837">
    <property type="entry name" value="POLY(3-HYDROXYALKANOATE) POLYMERASE SUBUNIT PHAC"/>
    <property type="match status" value="1"/>
</dbReference>
<accession>A0A975GFY9</accession>
<gene>
    <name evidence="2" type="ORF">dnl_20450</name>
</gene>
<dbReference type="RefSeq" id="WP_207691479.1">
    <property type="nucleotide sequence ID" value="NZ_CP061799.1"/>
</dbReference>
<evidence type="ECO:0000313" key="3">
    <source>
        <dbReference type="Proteomes" id="UP000663720"/>
    </source>
</evidence>
<sequence>MENRISPDNLLDLMGSTPADNPGNHTTACHWMSQLVAQQVKSLVQFKQFFQSITENTPAYSPFASAKFAAQWQKAILDIFVLEPIRTQARIAANTGITPDIFIDHNRQTEEKYAELLYKFCTLFMTDKKFDFQKAREYSSSDKGKEILKKYIQEFSWIEKNYLSSGLTRLTGMKELLVSLLILITEQPLKHRKMPFMKYNKDGRPDIDFSEYLAVTKIRIENLFNEKAFDIINFSRRETGGNIGYSSYEIVPGTEMNSIRLRHYLLPDQVKPNEKILYMATPLINKPEIFDLDDGKSVIQGMHKQGYEIYLVDYGDPGPESSELGLDYFAKTVHDKYLEIIKQKHPGLEIYIMAYCMGGTLILPYLARRAEERMAEGKEMDIKKLALMASPVKFDDKDSGHGPMRKVIREQYDNLLMQELFNEVNIPPQVIDFGMQEIQPGVQYYVYSGFYGRASFPGAIKDSAPFIYWLAHGTKFPFKAHREWINNIFLGNQIFKGKYCLSSNNPKLDKKPVNMDMLRRAGVAIFDYRGQRDPIAPAGSCTASELWGQTDKCSTEGQTGNLCITRGGLNRTIEKNVGHIFVVSKILLAEYLEIVNEFYQDKSLKTSRV</sequence>
<dbReference type="Gene3D" id="3.40.50.1820">
    <property type="entry name" value="alpha/beta hydrolase"/>
    <property type="match status" value="1"/>
</dbReference>
<dbReference type="SUPFAM" id="SSF53474">
    <property type="entry name" value="alpha/beta-Hydrolases"/>
    <property type="match status" value="1"/>
</dbReference>
<dbReference type="EMBL" id="CP061799">
    <property type="protein sequence ID" value="QTA79767.1"/>
    <property type="molecule type" value="Genomic_DNA"/>
</dbReference>
<dbReference type="Proteomes" id="UP000663720">
    <property type="component" value="Chromosome"/>
</dbReference>
<dbReference type="AlphaFoldDB" id="A0A975GFY9"/>
<dbReference type="KEGG" id="dli:dnl_20450"/>